<keyword evidence="2" id="KW-1185">Reference proteome</keyword>
<dbReference type="AlphaFoldDB" id="A0A183GPI4"/>
<evidence type="ECO:0000313" key="2">
    <source>
        <dbReference type="Proteomes" id="UP000050761"/>
    </source>
</evidence>
<evidence type="ECO:0000313" key="1">
    <source>
        <dbReference type="EMBL" id="VDP46154.1"/>
    </source>
</evidence>
<gene>
    <name evidence="1" type="ORF">HPBE_LOCUS24603</name>
</gene>
<evidence type="ECO:0000313" key="3">
    <source>
        <dbReference type="WBParaSite" id="HPBE_0002460401-mRNA-1"/>
    </source>
</evidence>
<organism evidence="2 3">
    <name type="scientific">Heligmosomoides polygyrus</name>
    <name type="common">Parasitic roundworm</name>
    <dbReference type="NCBI Taxonomy" id="6339"/>
    <lineage>
        <taxon>Eukaryota</taxon>
        <taxon>Metazoa</taxon>
        <taxon>Ecdysozoa</taxon>
        <taxon>Nematoda</taxon>
        <taxon>Chromadorea</taxon>
        <taxon>Rhabditida</taxon>
        <taxon>Rhabditina</taxon>
        <taxon>Rhabditomorpha</taxon>
        <taxon>Strongyloidea</taxon>
        <taxon>Heligmosomidae</taxon>
        <taxon>Heligmosomoides</taxon>
    </lineage>
</organism>
<dbReference type="Proteomes" id="UP000050761">
    <property type="component" value="Unassembled WGS sequence"/>
</dbReference>
<accession>A0A183GPI4</accession>
<dbReference type="WBParaSite" id="HPBE_0002460401-mRNA-1">
    <property type="protein sequence ID" value="HPBE_0002460401-mRNA-1"/>
    <property type="gene ID" value="HPBE_0002460401"/>
</dbReference>
<reference evidence="3" key="2">
    <citation type="submission" date="2019-09" db="UniProtKB">
        <authorList>
            <consortium name="WormBaseParasite"/>
        </authorList>
    </citation>
    <scope>IDENTIFICATION</scope>
</reference>
<name>A0A183GPI4_HELPZ</name>
<accession>A0A3P8EMM5</accession>
<dbReference type="EMBL" id="UZAH01036573">
    <property type="protein sequence ID" value="VDP46154.1"/>
    <property type="molecule type" value="Genomic_DNA"/>
</dbReference>
<reference evidence="1 2" key="1">
    <citation type="submission" date="2018-11" db="EMBL/GenBank/DDBJ databases">
        <authorList>
            <consortium name="Pathogen Informatics"/>
        </authorList>
    </citation>
    <scope>NUCLEOTIDE SEQUENCE [LARGE SCALE GENOMIC DNA]</scope>
</reference>
<sequence length="90" mass="10668">MERRSARWVKHVNVAQLGKLIRGHLFPMGCGVVEEEDLLDALRVNKFESQVHLFYFVYHCLRVHRRALENSLQYTGPWAQTQKLRRCFSP</sequence>
<protein>
    <submittedName>
        <fullName evidence="3">40S ribosomal protein S15</fullName>
    </submittedName>
</protein>
<proteinExistence type="predicted"/>